<dbReference type="Pfam" id="PF00356">
    <property type="entry name" value="LacI"/>
    <property type="match status" value="1"/>
</dbReference>
<accession>A0ABU4HU70</accession>
<keyword evidence="1" id="KW-0805">Transcription regulation</keyword>
<dbReference type="PROSITE" id="PS50932">
    <property type="entry name" value="HTH_LACI_2"/>
    <property type="match status" value="1"/>
</dbReference>
<dbReference type="Gene3D" id="3.40.50.2300">
    <property type="match status" value="2"/>
</dbReference>
<dbReference type="EMBL" id="JAWSTH010000067">
    <property type="protein sequence ID" value="MDW5596856.1"/>
    <property type="molecule type" value="Genomic_DNA"/>
</dbReference>
<dbReference type="GO" id="GO:0003677">
    <property type="term" value="F:DNA binding"/>
    <property type="evidence" value="ECO:0007669"/>
    <property type="project" value="UniProtKB-KW"/>
</dbReference>
<sequence length="328" mass="35022">MAARAEVSQATAARALGGYGYVGAASRRAVLDAAQELGYRPNNVARALVSGSTRTIGLVVGDIENPFFAAAARGLADVVEEEGYTLLLANSDEDLERERRAIDVLRTQLVDGLVVAPVSGNDGDHLRVLESDNRPLVLMDRAIRGLQVDAVMVDNAGGARTAIEHLLKFGHDRIGVVSDADEISSTAERLRGYRKALRDAGIEPDPGLVSVGPSTRAGGYDAARVLLERPDRPRALFTLNNFMTAGAVRAIRDFGLRIPDDVALVAFDELEWTTLVDPPITVVAQPVAELGRAVGARLLARLRGDDSTPKRTRLRTELIVRSSCGPGG</sequence>
<dbReference type="InterPro" id="IPR000843">
    <property type="entry name" value="HTH_LacI"/>
</dbReference>
<evidence type="ECO:0000259" key="4">
    <source>
        <dbReference type="PROSITE" id="PS50932"/>
    </source>
</evidence>
<comment type="caution">
    <text evidence="5">The sequence shown here is derived from an EMBL/GenBank/DDBJ whole genome shotgun (WGS) entry which is preliminary data.</text>
</comment>
<dbReference type="InterPro" id="IPR028082">
    <property type="entry name" value="Peripla_BP_I"/>
</dbReference>
<keyword evidence="6" id="KW-1185">Reference proteome</keyword>
<proteinExistence type="predicted"/>
<evidence type="ECO:0000313" key="5">
    <source>
        <dbReference type="EMBL" id="MDW5596856.1"/>
    </source>
</evidence>
<dbReference type="PANTHER" id="PTHR30146:SF138">
    <property type="entry name" value="TRANSCRIPTIONAL REGULATORY PROTEIN"/>
    <property type="match status" value="1"/>
</dbReference>
<dbReference type="SUPFAM" id="SSF53822">
    <property type="entry name" value="Periplasmic binding protein-like I"/>
    <property type="match status" value="1"/>
</dbReference>
<dbReference type="SMART" id="SM00354">
    <property type="entry name" value="HTH_LACI"/>
    <property type="match status" value="1"/>
</dbReference>
<dbReference type="CDD" id="cd01392">
    <property type="entry name" value="HTH_LacI"/>
    <property type="match status" value="1"/>
</dbReference>
<evidence type="ECO:0000256" key="2">
    <source>
        <dbReference type="ARBA" id="ARBA00023125"/>
    </source>
</evidence>
<dbReference type="Pfam" id="PF13377">
    <property type="entry name" value="Peripla_BP_3"/>
    <property type="match status" value="1"/>
</dbReference>
<dbReference type="SUPFAM" id="SSF47413">
    <property type="entry name" value="lambda repressor-like DNA-binding domains"/>
    <property type="match status" value="1"/>
</dbReference>
<dbReference type="RefSeq" id="WP_318599292.1">
    <property type="nucleotide sequence ID" value="NZ_JAWSTH010000067.1"/>
</dbReference>
<evidence type="ECO:0000313" key="6">
    <source>
        <dbReference type="Proteomes" id="UP001284601"/>
    </source>
</evidence>
<reference evidence="6" key="1">
    <citation type="submission" date="2023-07" db="EMBL/GenBank/DDBJ databases">
        <title>Conexibacter stalactiti sp. nov., isolated from stalactites in a lava cave and emended description of the genus Conexibacter.</title>
        <authorList>
            <person name="Lee S.D."/>
        </authorList>
    </citation>
    <scope>NUCLEOTIDE SEQUENCE [LARGE SCALE GENOMIC DNA]</scope>
    <source>
        <strain evidence="6">KCTC 39840</strain>
    </source>
</reference>
<dbReference type="Proteomes" id="UP001284601">
    <property type="component" value="Unassembled WGS sequence"/>
</dbReference>
<feature type="domain" description="HTH lacI-type" evidence="4">
    <location>
        <begin position="1"/>
        <end position="50"/>
    </location>
</feature>
<dbReference type="Gene3D" id="1.10.260.40">
    <property type="entry name" value="lambda repressor-like DNA-binding domains"/>
    <property type="match status" value="1"/>
</dbReference>
<dbReference type="InterPro" id="IPR046335">
    <property type="entry name" value="LacI/GalR-like_sensor"/>
</dbReference>
<dbReference type="PANTHER" id="PTHR30146">
    <property type="entry name" value="LACI-RELATED TRANSCRIPTIONAL REPRESSOR"/>
    <property type="match status" value="1"/>
</dbReference>
<evidence type="ECO:0000256" key="3">
    <source>
        <dbReference type="ARBA" id="ARBA00023163"/>
    </source>
</evidence>
<name>A0ABU4HU70_9ACTN</name>
<gene>
    <name evidence="5" type="ORF">R7226_21090</name>
</gene>
<keyword evidence="2 5" id="KW-0238">DNA-binding</keyword>
<protein>
    <submittedName>
        <fullName evidence="5">LacI family DNA-binding transcriptional regulator</fullName>
    </submittedName>
</protein>
<evidence type="ECO:0000256" key="1">
    <source>
        <dbReference type="ARBA" id="ARBA00023015"/>
    </source>
</evidence>
<keyword evidence="3" id="KW-0804">Transcription</keyword>
<organism evidence="5 6">
    <name type="scientific">Conexibacter stalactiti</name>
    <dbReference type="NCBI Taxonomy" id="1940611"/>
    <lineage>
        <taxon>Bacteria</taxon>
        <taxon>Bacillati</taxon>
        <taxon>Actinomycetota</taxon>
        <taxon>Thermoleophilia</taxon>
        <taxon>Solirubrobacterales</taxon>
        <taxon>Conexibacteraceae</taxon>
        <taxon>Conexibacter</taxon>
    </lineage>
</organism>
<dbReference type="InterPro" id="IPR010982">
    <property type="entry name" value="Lambda_DNA-bd_dom_sf"/>
</dbReference>